<protein>
    <submittedName>
        <fullName evidence="1">Uncharacterized protein</fullName>
    </submittedName>
</protein>
<organism evidence="1 2">
    <name type="scientific">Fusarium proliferatum (strain ET1)</name>
    <name type="common">Orchid endophyte fungus</name>
    <dbReference type="NCBI Taxonomy" id="1227346"/>
    <lineage>
        <taxon>Eukaryota</taxon>
        <taxon>Fungi</taxon>
        <taxon>Dikarya</taxon>
        <taxon>Ascomycota</taxon>
        <taxon>Pezizomycotina</taxon>
        <taxon>Sordariomycetes</taxon>
        <taxon>Hypocreomycetidae</taxon>
        <taxon>Hypocreales</taxon>
        <taxon>Nectriaceae</taxon>
        <taxon>Fusarium</taxon>
        <taxon>Fusarium fujikuroi species complex</taxon>
    </lineage>
</organism>
<proteinExistence type="predicted"/>
<dbReference type="VEuPathDB" id="FungiDB:FPRO_16106"/>
<dbReference type="Proteomes" id="UP000183971">
    <property type="component" value="Unassembled WGS sequence"/>
</dbReference>
<evidence type="ECO:0000313" key="1">
    <source>
        <dbReference type="EMBL" id="CZR49901.1"/>
    </source>
</evidence>
<keyword evidence="2" id="KW-1185">Reference proteome</keyword>
<dbReference type="GeneID" id="42060961"/>
<evidence type="ECO:0000313" key="2">
    <source>
        <dbReference type="Proteomes" id="UP000183971"/>
    </source>
</evidence>
<comment type="caution">
    <text evidence="1">The sequence shown here is derived from an EMBL/GenBank/DDBJ whole genome shotgun (WGS) entry which is preliminary data.</text>
</comment>
<reference evidence="2" key="1">
    <citation type="journal article" date="2016" name="Genome Biol. Evol.">
        <title>Comparative 'omics' of the Fusarium fujikuroi species complex highlights differences in genetic potential and metabolite synthesis.</title>
        <authorList>
            <person name="Niehaus E.-M."/>
            <person name="Muensterkoetter M."/>
            <person name="Proctor R.H."/>
            <person name="Brown D.W."/>
            <person name="Sharon A."/>
            <person name="Idan Y."/>
            <person name="Oren-Young L."/>
            <person name="Sieber C.M."/>
            <person name="Novak O."/>
            <person name="Pencik A."/>
            <person name="Tarkowska D."/>
            <person name="Hromadova K."/>
            <person name="Freeman S."/>
            <person name="Maymon M."/>
            <person name="Elazar M."/>
            <person name="Youssef S.A."/>
            <person name="El-Shabrawy E.S.M."/>
            <person name="Shalaby A.B.A."/>
            <person name="Houterman P."/>
            <person name="Brock N.L."/>
            <person name="Burkhardt I."/>
            <person name="Tsavkelova E.A."/>
            <person name="Dickschat J.S."/>
            <person name="Galuszka P."/>
            <person name="Gueldener U."/>
            <person name="Tudzynski B."/>
        </authorList>
    </citation>
    <scope>NUCLEOTIDE SEQUENCE [LARGE SCALE GENOMIC DNA]</scope>
    <source>
        <strain evidence="2">ET1</strain>
    </source>
</reference>
<dbReference type="AlphaFoldDB" id="A0A1L7WBA7"/>
<dbReference type="RefSeq" id="XP_031090395.1">
    <property type="nucleotide sequence ID" value="XM_031225213.1"/>
</dbReference>
<gene>
    <name evidence="1" type="ORF">FPRO_16106</name>
</gene>
<accession>A0A1L7WBA7</accession>
<sequence length="326" mass="36190">MSPIFRGYNVGTRNHSTLLTPGNMATRREILVALEDKKSIWDRIEAESQEGSRDMNPTMERFLSRWRENTAASEDMAKLASVGKGQTTPREPTNDIAAIIDRLGEADGESQMERIEHCHNETVKAPVDVLDANDNMTGGSERPARPGAPWPQRIEERAFFIPQYYSPKKLCHMASSVAPVCIAEEPCGCHHQLTYSSCPGHLGFPTTVPSSDYALQGKEKPGNLPPSRSIAFQPSVPRYELDNSATILTPDDTGRRDASGWSEAKTVVNVPSSIHLPPIAKSLQSGRLEARAQLKNGPRRVWTAEADLRRFHYSDKKTFPTTVERP</sequence>
<dbReference type="EMBL" id="FJOF01000021">
    <property type="protein sequence ID" value="CZR49901.1"/>
    <property type="molecule type" value="Genomic_DNA"/>
</dbReference>
<name>A0A1L7WBA7_FUSPR</name>